<feature type="domain" description="CUB" evidence="5">
    <location>
        <begin position="433"/>
        <end position="546"/>
    </location>
</feature>
<keyword evidence="1" id="KW-0677">Repeat</keyword>
<feature type="domain" description="CUB" evidence="5">
    <location>
        <begin position="318"/>
        <end position="431"/>
    </location>
</feature>
<reference evidence="6 7" key="1">
    <citation type="submission" date="2024-02" db="EMBL/GenBank/DDBJ databases">
        <authorList>
            <person name="Daric V."/>
            <person name="Darras S."/>
        </authorList>
    </citation>
    <scope>NUCLEOTIDE SEQUENCE [LARGE SCALE GENOMIC DNA]</scope>
</reference>
<feature type="domain" description="CUB" evidence="5">
    <location>
        <begin position="171"/>
        <end position="287"/>
    </location>
</feature>
<dbReference type="CDD" id="cd00041">
    <property type="entry name" value="CUB"/>
    <property type="match status" value="3"/>
</dbReference>
<comment type="caution">
    <text evidence="3">Lacks conserved residue(s) required for the propagation of feature annotation.</text>
</comment>
<accession>A0ABP0GTF4</accession>
<dbReference type="SUPFAM" id="SSF49854">
    <property type="entry name" value="Spermadhesin, CUB domain"/>
    <property type="match status" value="3"/>
</dbReference>
<organism evidence="6 7">
    <name type="scientific">Clavelina lepadiformis</name>
    <name type="common">Light-bulb sea squirt</name>
    <name type="synonym">Ascidia lepadiformis</name>
    <dbReference type="NCBI Taxonomy" id="159417"/>
    <lineage>
        <taxon>Eukaryota</taxon>
        <taxon>Metazoa</taxon>
        <taxon>Chordata</taxon>
        <taxon>Tunicata</taxon>
        <taxon>Ascidiacea</taxon>
        <taxon>Aplousobranchia</taxon>
        <taxon>Clavelinidae</taxon>
        <taxon>Clavelina</taxon>
    </lineage>
</organism>
<evidence type="ECO:0000256" key="3">
    <source>
        <dbReference type="PROSITE-ProRule" id="PRU00059"/>
    </source>
</evidence>
<evidence type="ECO:0000256" key="4">
    <source>
        <dbReference type="SAM" id="SignalP"/>
    </source>
</evidence>
<keyword evidence="4" id="KW-0732">Signal</keyword>
<dbReference type="Proteomes" id="UP001642483">
    <property type="component" value="Unassembled WGS sequence"/>
</dbReference>
<keyword evidence="7" id="KW-1185">Reference proteome</keyword>
<evidence type="ECO:0000313" key="7">
    <source>
        <dbReference type="Proteomes" id="UP001642483"/>
    </source>
</evidence>
<dbReference type="InterPro" id="IPR035914">
    <property type="entry name" value="Sperma_CUB_dom_sf"/>
</dbReference>
<evidence type="ECO:0000256" key="1">
    <source>
        <dbReference type="ARBA" id="ARBA00022737"/>
    </source>
</evidence>
<dbReference type="SMART" id="SM00042">
    <property type="entry name" value="CUB"/>
    <property type="match status" value="3"/>
</dbReference>
<keyword evidence="2" id="KW-1015">Disulfide bond</keyword>
<dbReference type="EMBL" id="CAWYQH010000141">
    <property type="protein sequence ID" value="CAK8695000.1"/>
    <property type="molecule type" value="Genomic_DNA"/>
</dbReference>
<dbReference type="InterPro" id="IPR000859">
    <property type="entry name" value="CUB_dom"/>
</dbReference>
<proteinExistence type="predicted"/>
<gene>
    <name evidence="6" type="ORF">CVLEPA_LOCUS28310</name>
</gene>
<dbReference type="Gene3D" id="2.60.120.290">
    <property type="entry name" value="Spermadhesin, CUB domain"/>
    <property type="match status" value="3"/>
</dbReference>
<feature type="signal peptide" evidence="4">
    <location>
        <begin position="1"/>
        <end position="19"/>
    </location>
</feature>
<protein>
    <recommendedName>
        <fullName evidence="5">CUB domain-containing protein</fullName>
    </recommendedName>
</protein>
<feature type="chain" id="PRO_5046648179" description="CUB domain-containing protein" evidence="4">
    <location>
        <begin position="20"/>
        <end position="561"/>
    </location>
</feature>
<sequence length="561" mass="63295">MWLWKAEIIVLTCFHLAFAEENEVLIIGLFPEPFYEKGDFQTKYRHLQFLQTSVRNAGTTPIDIGFHAYLPDKADKKSFSLRFQGKLFYGKKGNKDTAQEVMKRAVSEDHNAAIYIPRSISDVYNNGQFQADENTIHIKGGHELIFEVKYENPVVTDVLQNDKRIPNGVHVSVDLYETTAENIAIEISSPNYPNDYPNNANVTWWIRVPEDKTVVIDITELEMENFDRLTVYDGVNDDIIAQINETIDTGRINSGQRFQSTKNSVLLRLTSDGLETSRGFKALVRATSPAVITTTKPENTRTKKVTSTTVVDIPSSACRGTTNLYTDGHQQLTFSSPGYPISYPNNVDYSWRIVSLNSDHVIAVTVLDIELESCCDLVLVYDGYSSAFTLLANLGNNSTKTVFSSKNYIFINFVTDISVTQKGFTLQYESLICAPVQELYAYPHNVNILYSAGYPNSYYNSMNCTWLIYSPYPEFVIKLTVIDIQLESCCDHLYIYDGNDADDLLLAELGSEDYGTFYSSDVYLFLNFLTDDSTTGKGFLLNYTTSYSSETVCSSSEHIDL</sequence>
<dbReference type="Pfam" id="PF00431">
    <property type="entry name" value="CUB"/>
    <property type="match status" value="3"/>
</dbReference>
<dbReference type="PANTHER" id="PTHR24251">
    <property type="entry name" value="OVOCHYMASE-RELATED"/>
    <property type="match status" value="1"/>
</dbReference>
<name>A0ABP0GTF4_CLALP</name>
<evidence type="ECO:0000259" key="5">
    <source>
        <dbReference type="PROSITE" id="PS01180"/>
    </source>
</evidence>
<comment type="caution">
    <text evidence="6">The sequence shown here is derived from an EMBL/GenBank/DDBJ whole genome shotgun (WGS) entry which is preliminary data.</text>
</comment>
<dbReference type="PANTHER" id="PTHR24251:SF37">
    <property type="entry name" value="CUB DOMAIN-CONTAINING PROTEIN"/>
    <property type="match status" value="1"/>
</dbReference>
<evidence type="ECO:0000313" key="6">
    <source>
        <dbReference type="EMBL" id="CAK8695000.1"/>
    </source>
</evidence>
<evidence type="ECO:0000256" key="2">
    <source>
        <dbReference type="ARBA" id="ARBA00023157"/>
    </source>
</evidence>
<dbReference type="PROSITE" id="PS01180">
    <property type="entry name" value="CUB"/>
    <property type="match status" value="3"/>
</dbReference>